<accession>A0A9P9WHP1</accession>
<evidence type="ECO:0000313" key="2">
    <source>
        <dbReference type="Proteomes" id="UP000829685"/>
    </source>
</evidence>
<gene>
    <name evidence="1" type="ORF">JX265_008649</name>
</gene>
<reference evidence="1" key="1">
    <citation type="submission" date="2021-03" db="EMBL/GenBank/DDBJ databases">
        <title>Revisited historic fungal species revealed as producer of novel bioactive compounds through whole genome sequencing and comparative genomics.</title>
        <authorList>
            <person name="Vignolle G.A."/>
            <person name="Hochenegger N."/>
            <person name="Mach R.L."/>
            <person name="Mach-Aigner A.R."/>
            <person name="Javad Rahimi M."/>
            <person name="Salim K.A."/>
            <person name="Chan C.M."/>
            <person name="Lim L.B.L."/>
            <person name="Cai F."/>
            <person name="Druzhinina I.S."/>
            <person name="U'Ren J.M."/>
            <person name="Derntl C."/>
        </authorList>
    </citation>
    <scope>NUCLEOTIDE SEQUENCE</scope>
    <source>
        <strain evidence="1">TUCIM 5799</strain>
    </source>
</reference>
<proteinExistence type="predicted"/>
<name>A0A9P9WHP1_9PEZI</name>
<protein>
    <submittedName>
        <fullName evidence="1">Uncharacterized protein</fullName>
    </submittedName>
</protein>
<dbReference type="EMBL" id="JAFIMR010000024">
    <property type="protein sequence ID" value="KAI1864278.1"/>
    <property type="molecule type" value="Genomic_DNA"/>
</dbReference>
<comment type="caution">
    <text evidence="1">The sequence shown here is derived from an EMBL/GenBank/DDBJ whole genome shotgun (WGS) entry which is preliminary data.</text>
</comment>
<sequence length="142" mass="15254">MGALHSTSWGAGTRQATTCFLALWRPEHALKAVHGSWLGGWALALLALQAASIGCPGPRPRISRRPALSKHGGQVAAKPPELTAAPGAELRQAALAWGLQPRLTAIAGTRTVWSYRDPSQESTSDIPYNIERLFIWAILTHS</sequence>
<dbReference type="Proteomes" id="UP000829685">
    <property type="component" value="Unassembled WGS sequence"/>
</dbReference>
<evidence type="ECO:0000313" key="1">
    <source>
        <dbReference type="EMBL" id="KAI1864278.1"/>
    </source>
</evidence>
<organism evidence="1 2">
    <name type="scientific">Neoarthrinium moseri</name>
    <dbReference type="NCBI Taxonomy" id="1658444"/>
    <lineage>
        <taxon>Eukaryota</taxon>
        <taxon>Fungi</taxon>
        <taxon>Dikarya</taxon>
        <taxon>Ascomycota</taxon>
        <taxon>Pezizomycotina</taxon>
        <taxon>Sordariomycetes</taxon>
        <taxon>Xylariomycetidae</taxon>
        <taxon>Amphisphaeriales</taxon>
        <taxon>Apiosporaceae</taxon>
        <taxon>Neoarthrinium</taxon>
    </lineage>
</organism>
<dbReference type="AlphaFoldDB" id="A0A9P9WHP1"/>
<keyword evidence="2" id="KW-1185">Reference proteome</keyword>